<dbReference type="Proteomes" id="UP000266861">
    <property type="component" value="Unassembled WGS sequence"/>
</dbReference>
<dbReference type="AlphaFoldDB" id="A0A397JI00"/>
<protein>
    <recommendedName>
        <fullName evidence="1">Large ribosomal subunit protein uL30 N-terminal eukaryotes domain-containing protein</fullName>
    </recommendedName>
</protein>
<sequence length="185" mass="21558">MTFHLITNLLRHNSMHSILSFKYKNNLQKDQEKIAAEKVTAFAEKRKAAKVNCHKIFKRAETYVKKYRATESQELRLRRQAKATGNFYVPSEPNWHLLFKSKAPDGYIIIFGGCLYSNTGVYVSTSPYLNTLDTNKTPFEWSIPSNSEELKQIRRTLQMESFSARSKRKENEITAKNSLDKVWEL</sequence>
<name>A0A397JI00_9GLOM</name>
<dbReference type="OrthoDB" id="28644at2759"/>
<keyword evidence="3" id="KW-1185">Reference proteome</keyword>
<dbReference type="STRING" id="1348612.A0A397JI00"/>
<organism evidence="2 3">
    <name type="scientific">Diversispora epigaea</name>
    <dbReference type="NCBI Taxonomy" id="1348612"/>
    <lineage>
        <taxon>Eukaryota</taxon>
        <taxon>Fungi</taxon>
        <taxon>Fungi incertae sedis</taxon>
        <taxon>Mucoromycota</taxon>
        <taxon>Glomeromycotina</taxon>
        <taxon>Glomeromycetes</taxon>
        <taxon>Diversisporales</taxon>
        <taxon>Diversisporaceae</taxon>
        <taxon>Diversispora</taxon>
    </lineage>
</organism>
<dbReference type="EMBL" id="PQFF01000075">
    <property type="protein sequence ID" value="RHZ84583.1"/>
    <property type="molecule type" value="Genomic_DNA"/>
</dbReference>
<accession>A0A397JI00</accession>
<feature type="domain" description="Large ribosomal subunit protein uL30 N-terminal eukaryotes" evidence="1">
    <location>
        <begin position="28"/>
        <end position="90"/>
    </location>
</feature>
<comment type="caution">
    <text evidence="2">The sequence shown here is derived from an EMBL/GenBank/DDBJ whole genome shotgun (WGS) entry which is preliminary data.</text>
</comment>
<dbReference type="Pfam" id="PF08079">
    <property type="entry name" value="Ribosomal_L30_N"/>
    <property type="match status" value="1"/>
</dbReference>
<dbReference type="InterPro" id="IPR012988">
    <property type="entry name" value="Ribosomal_uL30_N_euk"/>
</dbReference>
<reference evidence="2 3" key="1">
    <citation type="submission" date="2018-08" db="EMBL/GenBank/DDBJ databases">
        <title>Genome and evolution of the arbuscular mycorrhizal fungus Diversispora epigaea (formerly Glomus versiforme) and its bacterial endosymbionts.</title>
        <authorList>
            <person name="Sun X."/>
            <person name="Fei Z."/>
            <person name="Harrison M."/>
        </authorList>
    </citation>
    <scope>NUCLEOTIDE SEQUENCE [LARGE SCALE GENOMIC DNA]</scope>
    <source>
        <strain evidence="2 3">IT104</strain>
    </source>
</reference>
<proteinExistence type="predicted"/>
<evidence type="ECO:0000259" key="1">
    <source>
        <dbReference type="Pfam" id="PF08079"/>
    </source>
</evidence>
<gene>
    <name evidence="2" type="ORF">Glove_79g83</name>
</gene>
<evidence type="ECO:0000313" key="2">
    <source>
        <dbReference type="EMBL" id="RHZ84583.1"/>
    </source>
</evidence>
<evidence type="ECO:0000313" key="3">
    <source>
        <dbReference type="Proteomes" id="UP000266861"/>
    </source>
</evidence>